<name>A0A7W8VB16_PARAM</name>
<proteinExistence type="predicted"/>
<evidence type="ECO:0000313" key="2">
    <source>
        <dbReference type="Proteomes" id="UP000592780"/>
    </source>
</evidence>
<dbReference type="EMBL" id="JACHDD010000039">
    <property type="protein sequence ID" value="MBB5429657.1"/>
    <property type="molecule type" value="Genomic_DNA"/>
</dbReference>
<keyword evidence="2" id="KW-1185">Reference proteome</keyword>
<comment type="caution">
    <text evidence="1">The sequence shown here is derived from an EMBL/GenBank/DDBJ whole genome shotgun (WGS) entry which is preliminary data.</text>
</comment>
<gene>
    <name evidence="1" type="ORF">HDG40_007855</name>
</gene>
<dbReference type="AlphaFoldDB" id="A0A7W8VB16"/>
<sequence>MSTPLSAVEFKEAEFARLSVSPTSEWANLGGQFRGLPTPVYGIVTLSRWSGKIA</sequence>
<evidence type="ECO:0000313" key="1">
    <source>
        <dbReference type="EMBL" id="MBB5429657.1"/>
    </source>
</evidence>
<dbReference type="RefSeq" id="WP_018432837.1">
    <property type="nucleotide sequence ID" value="NZ_JACHDD010000039.1"/>
</dbReference>
<reference evidence="1 2" key="1">
    <citation type="submission" date="2020-08" db="EMBL/GenBank/DDBJ databases">
        <title>Genomic Encyclopedia of Type Strains, Phase IV (KMG-V): Genome sequencing to study the core and pangenomes of soil and plant-associated prokaryotes.</title>
        <authorList>
            <person name="Whitman W."/>
        </authorList>
    </citation>
    <scope>NUCLEOTIDE SEQUENCE [LARGE SCALE GENOMIC DNA]</scope>
    <source>
        <strain evidence="1 2">JPY158</strain>
    </source>
</reference>
<dbReference type="OrthoDB" id="9123376at2"/>
<accession>A0A7W8VB16</accession>
<organism evidence="1 2">
    <name type="scientific">Paraburkholderia atlantica</name>
    <dbReference type="NCBI Taxonomy" id="2654982"/>
    <lineage>
        <taxon>Bacteria</taxon>
        <taxon>Pseudomonadati</taxon>
        <taxon>Pseudomonadota</taxon>
        <taxon>Betaproteobacteria</taxon>
        <taxon>Burkholderiales</taxon>
        <taxon>Burkholderiaceae</taxon>
        <taxon>Paraburkholderia</taxon>
    </lineage>
</organism>
<dbReference type="Proteomes" id="UP000592780">
    <property type="component" value="Unassembled WGS sequence"/>
</dbReference>
<protein>
    <submittedName>
        <fullName evidence="1">Uncharacterized protein</fullName>
    </submittedName>
</protein>